<dbReference type="SUPFAM" id="SSF53335">
    <property type="entry name" value="S-adenosyl-L-methionine-dependent methyltransferases"/>
    <property type="match status" value="1"/>
</dbReference>
<dbReference type="PANTHER" id="PTHR11538:SF26">
    <property type="entry name" value="FERREDOXIN-FOLD ANTICODON-BINDING DOMAIN-CONTAINING PROTEIN 1"/>
    <property type="match status" value="1"/>
</dbReference>
<dbReference type="Gene3D" id="3.40.50.150">
    <property type="entry name" value="Vaccinia Virus protein VP39"/>
    <property type="match status" value="1"/>
</dbReference>
<dbReference type="GO" id="GO:0070475">
    <property type="term" value="P:rRNA base methylation"/>
    <property type="evidence" value="ECO:0007669"/>
    <property type="project" value="InterPro"/>
</dbReference>
<dbReference type="Proteomes" id="UP000054408">
    <property type="component" value="Unassembled WGS sequence"/>
</dbReference>
<dbReference type="PANTHER" id="PTHR11538">
    <property type="entry name" value="PHENYLALANYL-TRNA SYNTHETASE"/>
    <property type="match status" value="1"/>
</dbReference>
<proteinExistence type="predicted"/>
<dbReference type="OMA" id="CTERKAQ"/>
<dbReference type="Pfam" id="PF10354">
    <property type="entry name" value="BMT5-like"/>
    <property type="match status" value="1"/>
</dbReference>
<gene>
    <name evidence="2" type="ORF">AMSG_02596</name>
</gene>
<dbReference type="InterPro" id="IPR019446">
    <property type="entry name" value="BMT5-like"/>
</dbReference>
<evidence type="ECO:0000259" key="1">
    <source>
        <dbReference type="Pfam" id="PF10354"/>
    </source>
</evidence>
<reference evidence="2 3" key="1">
    <citation type="submission" date="2010-05" db="EMBL/GenBank/DDBJ databases">
        <title>The Genome Sequence of Thecamonas trahens ATCC 50062.</title>
        <authorList>
            <consortium name="The Broad Institute Genome Sequencing Platform"/>
            <person name="Russ C."/>
            <person name="Cuomo C."/>
            <person name="Shea T."/>
            <person name="Young S.K."/>
            <person name="Zeng Q."/>
            <person name="Koehrsen M."/>
            <person name="Haas B."/>
            <person name="Borodovsky M."/>
            <person name="Guigo R."/>
            <person name="Alvarado L."/>
            <person name="Berlin A."/>
            <person name="Bochicchio J."/>
            <person name="Borenstein D."/>
            <person name="Chapman S."/>
            <person name="Chen Z."/>
            <person name="Freedman E."/>
            <person name="Gellesch M."/>
            <person name="Goldberg J."/>
            <person name="Griggs A."/>
            <person name="Gujja S."/>
            <person name="Heilman E."/>
            <person name="Heiman D."/>
            <person name="Hepburn T."/>
            <person name="Howarth C."/>
            <person name="Jen D."/>
            <person name="Larson L."/>
            <person name="Mehta T."/>
            <person name="Park D."/>
            <person name="Pearson M."/>
            <person name="Roberts A."/>
            <person name="Saif S."/>
            <person name="Shenoy N."/>
            <person name="Sisk P."/>
            <person name="Stolte C."/>
            <person name="Sykes S."/>
            <person name="Thomson T."/>
            <person name="Walk T."/>
            <person name="White J."/>
            <person name="Yandava C."/>
            <person name="Burger G."/>
            <person name="Gray M.W."/>
            <person name="Holland P.W.H."/>
            <person name="King N."/>
            <person name="Lang F.B.F."/>
            <person name="Roger A.J."/>
            <person name="Ruiz-Trillo I."/>
            <person name="Lander E."/>
            <person name="Nusbaum C."/>
        </authorList>
    </citation>
    <scope>NUCLEOTIDE SEQUENCE [LARGE SCALE GENOMIC DNA]</scope>
    <source>
        <strain evidence="2 3">ATCC 50062</strain>
    </source>
</reference>
<evidence type="ECO:0000313" key="2">
    <source>
        <dbReference type="EMBL" id="KNC47571.1"/>
    </source>
</evidence>
<name>A0A0L0D693_THETB</name>
<dbReference type="RefSeq" id="XP_013759503.1">
    <property type="nucleotide sequence ID" value="XM_013904049.1"/>
</dbReference>
<protein>
    <recommendedName>
        <fullName evidence="1">25S rRNA (uridine-N(3))-methyltransferase BMT5-like domain-containing protein</fullName>
    </recommendedName>
</protein>
<dbReference type="GO" id="GO:0070042">
    <property type="term" value="F:rRNA (uridine-N3-)-methyltransferase activity"/>
    <property type="evidence" value="ECO:0007669"/>
    <property type="project" value="InterPro"/>
</dbReference>
<sequence length="237" mass="25600">MLLVGDGDFSLAVAMVRLAGGDGSRLVATSYDYAEDVRDKYKQAESNIRALEKAGASVLHGVDGRRLHRKKELRGELFDRIVFFFPHSGQQRVHVNRLLLSEFFSSAARVLAPGGEVHVALKTFAPYIHWNAPGAAAAAGLDLVVQHPLASLQLREHGYIHRTTDPNAVKFRSVDSMLYVFAKSAAAEAAAASSKKRRAATSTSTEIAAILDAAGGTLFPVALSAEARPIKRRKLLP</sequence>
<dbReference type="InterPro" id="IPR029063">
    <property type="entry name" value="SAM-dependent_MTases_sf"/>
</dbReference>
<accession>A0A0L0D693</accession>
<keyword evidence="3" id="KW-1185">Reference proteome</keyword>
<evidence type="ECO:0000313" key="3">
    <source>
        <dbReference type="Proteomes" id="UP000054408"/>
    </source>
</evidence>
<organism evidence="2 3">
    <name type="scientific">Thecamonas trahens ATCC 50062</name>
    <dbReference type="NCBI Taxonomy" id="461836"/>
    <lineage>
        <taxon>Eukaryota</taxon>
        <taxon>Apusozoa</taxon>
        <taxon>Apusomonadida</taxon>
        <taxon>Apusomonadidae</taxon>
        <taxon>Thecamonas</taxon>
    </lineage>
</organism>
<feature type="domain" description="25S rRNA (uridine-N(3))-methyltransferase BMT5-like" evidence="1">
    <location>
        <begin position="2"/>
        <end position="150"/>
    </location>
</feature>
<dbReference type="eggNOG" id="KOG4174">
    <property type="taxonomic scope" value="Eukaryota"/>
</dbReference>
<dbReference type="STRING" id="461836.A0A0L0D693"/>
<dbReference type="EMBL" id="GL349447">
    <property type="protein sequence ID" value="KNC47571.1"/>
    <property type="molecule type" value="Genomic_DNA"/>
</dbReference>
<dbReference type="GeneID" id="25562264"/>
<dbReference type="GO" id="GO:0005737">
    <property type="term" value="C:cytoplasm"/>
    <property type="evidence" value="ECO:0007669"/>
    <property type="project" value="TreeGrafter"/>
</dbReference>
<dbReference type="OrthoDB" id="273345at2759"/>
<dbReference type="AlphaFoldDB" id="A0A0L0D693"/>